<dbReference type="AlphaFoldDB" id="A0A9N7VT82"/>
<dbReference type="Proteomes" id="UP001153269">
    <property type="component" value="Unassembled WGS sequence"/>
</dbReference>
<feature type="transmembrane region" description="Helical" evidence="1">
    <location>
        <begin position="20"/>
        <end position="39"/>
    </location>
</feature>
<accession>A0A9N7VT82</accession>
<sequence>MPLGSVPTAEAFLLVLNCKAHLPPASSVSIIIIIIIIIINNFCQYLGPSYVCTYGIASMQKHELGLILVNSITQPALLYENVVVSDGSPLLRDLLFGPEHQYLYTLNDKRDVLSSFSRLFPPHLFSILGGPHFCLSQMEQYRTGGCTEPPCSLLMSSFFLARGCLYFG</sequence>
<keyword evidence="1" id="KW-0472">Membrane</keyword>
<evidence type="ECO:0000313" key="3">
    <source>
        <dbReference type="Proteomes" id="UP001153269"/>
    </source>
</evidence>
<reference evidence="2" key="1">
    <citation type="submission" date="2020-03" db="EMBL/GenBank/DDBJ databases">
        <authorList>
            <person name="Weist P."/>
        </authorList>
    </citation>
    <scope>NUCLEOTIDE SEQUENCE</scope>
</reference>
<keyword evidence="3" id="KW-1185">Reference proteome</keyword>
<gene>
    <name evidence="2" type="ORF">PLEPLA_LOCUS46706</name>
</gene>
<dbReference type="EMBL" id="CADEAL010004403">
    <property type="protein sequence ID" value="CAB1458872.1"/>
    <property type="molecule type" value="Genomic_DNA"/>
</dbReference>
<proteinExistence type="predicted"/>
<organism evidence="2 3">
    <name type="scientific">Pleuronectes platessa</name>
    <name type="common">European plaice</name>
    <dbReference type="NCBI Taxonomy" id="8262"/>
    <lineage>
        <taxon>Eukaryota</taxon>
        <taxon>Metazoa</taxon>
        <taxon>Chordata</taxon>
        <taxon>Craniata</taxon>
        <taxon>Vertebrata</taxon>
        <taxon>Euteleostomi</taxon>
        <taxon>Actinopterygii</taxon>
        <taxon>Neopterygii</taxon>
        <taxon>Teleostei</taxon>
        <taxon>Neoteleostei</taxon>
        <taxon>Acanthomorphata</taxon>
        <taxon>Carangaria</taxon>
        <taxon>Pleuronectiformes</taxon>
        <taxon>Pleuronectoidei</taxon>
        <taxon>Pleuronectidae</taxon>
        <taxon>Pleuronectes</taxon>
    </lineage>
</organism>
<evidence type="ECO:0000256" key="1">
    <source>
        <dbReference type="SAM" id="Phobius"/>
    </source>
</evidence>
<name>A0A9N7VT82_PLEPL</name>
<keyword evidence="1" id="KW-0812">Transmembrane</keyword>
<comment type="caution">
    <text evidence="2">The sequence shown here is derived from an EMBL/GenBank/DDBJ whole genome shotgun (WGS) entry which is preliminary data.</text>
</comment>
<protein>
    <submittedName>
        <fullName evidence="2">Uncharacterized protein</fullName>
    </submittedName>
</protein>
<keyword evidence="1" id="KW-1133">Transmembrane helix</keyword>
<evidence type="ECO:0000313" key="2">
    <source>
        <dbReference type="EMBL" id="CAB1458872.1"/>
    </source>
</evidence>